<dbReference type="InterPro" id="IPR003594">
    <property type="entry name" value="HATPase_dom"/>
</dbReference>
<evidence type="ECO:0000256" key="1">
    <source>
        <dbReference type="ARBA" id="ARBA00000085"/>
    </source>
</evidence>
<dbReference type="PANTHER" id="PTHR45339">
    <property type="entry name" value="HYBRID SIGNAL TRANSDUCTION HISTIDINE KINASE J"/>
    <property type="match status" value="1"/>
</dbReference>
<dbReference type="SUPFAM" id="SSF55874">
    <property type="entry name" value="ATPase domain of HSP90 chaperone/DNA topoisomerase II/histidine kinase"/>
    <property type="match status" value="1"/>
</dbReference>
<dbReference type="CDD" id="cd00130">
    <property type="entry name" value="PAS"/>
    <property type="match status" value="1"/>
</dbReference>
<dbReference type="InterPro" id="IPR035965">
    <property type="entry name" value="PAS-like_dom_sf"/>
</dbReference>
<dbReference type="InterPro" id="IPR001789">
    <property type="entry name" value="Sig_transdc_resp-reg_receiver"/>
</dbReference>
<evidence type="ECO:0000256" key="3">
    <source>
        <dbReference type="ARBA" id="ARBA00018672"/>
    </source>
</evidence>
<dbReference type="SUPFAM" id="SSF55785">
    <property type="entry name" value="PYP-like sensor domain (PAS domain)"/>
    <property type="match status" value="2"/>
</dbReference>
<dbReference type="RefSeq" id="WP_044983267.1">
    <property type="nucleotide sequence ID" value="NZ_CABLBR010000014.1"/>
</dbReference>
<dbReference type="EC" id="2.7.13.3" evidence="2"/>
<keyword evidence="5" id="KW-0808">Transferase</keyword>
<dbReference type="SMART" id="SM00388">
    <property type="entry name" value="HisKA"/>
    <property type="match status" value="1"/>
</dbReference>
<evidence type="ECO:0000256" key="6">
    <source>
        <dbReference type="ARBA" id="ARBA00023012"/>
    </source>
</evidence>
<dbReference type="InterPro" id="IPR003661">
    <property type="entry name" value="HisK_dim/P_dom"/>
</dbReference>
<evidence type="ECO:0000256" key="8">
    <source>
        <dbReference type="PROSITE-ProRule" id="PRU00169"/>
    </source>
</evidence>
<evidence type="ECO:0000256" key="2">
    <source>
        <dbReference type="ARBA" id="ARBA00012438"/>
    </source>
</evidence>
<dbReference type="Pfam" id="PF00512">
    <property type="entry name" value="HisKA"/>
    <property type="match status" value="1"/>
</dbReference>
<evidence type="ECO:0000259" key="11">
    <source>
        <dbReference type="PROSITE" id="PS50110"/>
    </source>
</evidence>
<dbReference type="InterPro" id="IPR036097">
    <property type="entry name" value="HisK_dim/P_sf"/>
</dbReference>
<evidence type="ECO:0000256" key="7">
    <source>
        <dbReference type="ARBA" id="ARBA00024867"/>
    </source>
</evidence>
<evidence type="ECO:0000313" key="12">
    <source>
        <dbReference type="EMBL" id="UWP59140.1"/>
    </source>
</evidence>
<feature type="coiled-coil region" evidence="9">
    <location>
        <begin position="265"/>
        <end position="292"/>
    </location>
</feature>
<keyword evidence="4 8" id="KW-0597">Phosphoprotein</keyword>
<dbReference type="InterPro" id="IPR005467">
    <property type="entry name" value="His_kinase_dom"/>
</dbReference>
<name>A0ABY5VF07_9FIRM</name>
<dbReference type="SMART" id="SM00448">
    <property type="entry name" value="REC"/>
    <property type="match status" value="2"/>
</dbReference>
<evidence type="ECO:0000256" key="9">
    <source>
        <dbReference type="SAM" id="Coils"/>
    </source>
</evidence>
<keyword evidence="13" id="KW-1185">Reference proteome</keyword>
<evidence type="ECO:0000256" key="5">
    <source>
        <dbReference type="ARBA" id="ARBA00022777"/>
    </source>
</evidence>
<dbReference type="Proteomes" id="UP001060164">
    <property type="component" value="Chromosome"/>
</dbReference>
<dbReference type="CDD" id="cd00082">
    <property type="entry name" value="HisKA"/>
    <property type="match status" value="1"/>
</dbReference>
<evidence type="ECO:0000256" key="4">
    <source>
        <dbReference type="ARBA" id="ARBA00022553"/>
    </source>
</evidence>
<sequence>MEIQGENHGQTGYEYDTLMNLLQVSVSKHLIDDHFTLVWANDFYYDLIGYSREEYEAIYHNMCDSYYINEELGIHDEAIWKQLGDEVIKTLNAGGDGYTIVTRMRRKSGEYLWVRMTARFTDEYIGGYQVSYTAITDVSNVMQMQLEQSVTYDNLPGFVAKYRVSKNLEFILLDGNDRFFEFFGKESWKNMDYPLFRSNVMRNQEVFQAHREELLAGKPVHFTVQMNDLYGNNAWLQINASCIACQDSDPIYLVIYIDITNETELRQMQCRLKEQAKQLSFALDEAKKANRAKSDFLSRMSHDIRTPLNAIIGMKDIASAHLDDPAKMKDCLKKIGLSSQHLLGLINDVLDMSKIENGEMVLREDVTFLPELLENIVSIMQPQFKEKGQMFSIRLKCVIHEHFMSDSLRLRQIFLNILSNACKFTPEGGHITMDVQEVSADHNIARFLFKITDNGIGIQPDFLPHLFTAFTRERDSRVDKTEGTGLGMAITKKIVELLNGEINVESCPGTGTTFFVSIPLKTEEAPPLNSTFPDLKIIVADDDAIMCEHTVEMLQSIGIYTDWVNSGKQAVEKIEEAHQRGDTYDAVLLDWKMPEQDGLWTTRRIRELLGDKLPVLIISAYDWNDIEQEARRAGVNGFIQKPIFISTLIHGLQHYVLGEQTPVHEQNSNQKSTFDKRHFLLVEDNTLNQEVAVELLADMGAEIDIACNGEQGVNLFRESSENYYDIILMDIQMPIMDGYTATRKIRSMHRKDASGVPILAMTADAFAEDIRFAKEAGMTGHLAKPLDAAALKREISRYL</sequence>
<feature type="modified residue" description="4-aspartylphosphate" evidence="8">
    <location>
        <position position="590"/>
    </location>
</feature>
<dbReference type="Gene3D" id="3.30.565.10">
    <property type="entry name" value="Histidine kinase-like ATPase, C-terminal domain"/>
    <property type="match status" value="1"/>
</dbReference>
<accession>A0ABY5VF07</accession>
<feature type="domain" description="Response regulatory" evidence="11">
    <location>
        <begin position="536"/>
        <end position="656"/>
    </location>
</feature>
<dbReference type="Pfam" id="PF00072">
    <property type="entry name" value="Response_reg"/>
    <property type="match status" value="2"/>
</dbReference>
<dbReference type="InterPro" id="IPR011006">
    <property type="entry name" value="CheY-like_superfamily"/>
</dbReference>
<dbReference type="CDD" id="cd16922">
    <property type="entry name" value="HATPase_EvgS-ArcB-TorS-like"/>
    <property type="match status" value="1"/>
</dbReference>
<keyword evidence="9" id="KW-0175">Coiled coil</keyword>
<dbReference type="PROSITE" id="PS50109">
    <property type="entry name" value="HIS_KIN"/>
    <property type="match status" value="1"/>
</dbReference>
<gene>
    <name evidence="12" type="ORF">NQ502_17515</name>
</gene>
<keyword evidence="6" id="KW-0902">Two-component regulatory system</keyword>
<dbReference type="Gene3D" id="3.30.450.20">
    <property type="entry name" value="PAS domain"/>
    <property type="match status" value="1"/>
</dbReference>
<comment type="catalytic activity">
    <reaction evidence="1">
        <text>ATP + protein L-histidine = ADP + protein N-phospho-L-histidine.</text>
        <dbReference type="EC" id="2.7.13.3"/>
    </reaction>
</comment>
<feature type="domain" description="Histidine kinase" evidence="10">
    <location>
        <begin position="299"/>
        <end position="522"/>
    </location>
</feature>
<dbReference type="PRINTS" id="PR00344">
    <property type="entry name" value="BCTRLSENSOR"/>
</dbReference>
<dbReference type="Gene3D" id="1.10.287.130">
    <property type="match status" value="1"/>
</dbReference>
<feature type="modified residue" description="4-aspartylphosphate" evidence="8">
    <location>
        <position position="730"/>
    </location>
</feature>
<protein>
    <recommendedName>
        <fullName evidence="3">Stage 0 sporulation protein A homolog</fullName>
        <ecNumber evidence="2">2.7.13.3</ecNumber>
    </recommendedName>
</protein>
<dbReference type="InterPro" id="IPR036890">
    <property type="entry name" value="HATPase_C_sf"/>
</dbReference>
<dbReference type="EMBL" id="CP102290">
    <property type="protein sequence ID" value="UWP59140.1"/>
    <property type="molecule type" value="Genomic_DNA"/>
</dbReference>
<dbReference type="CDD" id="cd17546">
    <property type="entry name" value="REC_hyHK_CKI1_RcsC-like"/>
    <property type="match status" value="2"/>
</dbReference>
<keyword evidence="5" id="KW-0418">Kinase</keyword>
<dbReference type="SUPFAM" id="SSF47384">
    <property type="entry name" value="Homodimeric domain of signal transducing histidine kinase"/>
    <property type="match status" value="1"/>
</dbReference>
<dbReference type="PROSITE" id="PS50110">
    <property type="entry name" value="RESPONSE_REGULATORY"/>
    <property type="match status" value="2"/>
</dbReference>
<dbReference type="Pfam" id="PF02518">
    <property type="entry name" value="HATPase_c"/>
    <property type="match status" value="1"/>
</dbReference>
<dbReference type="InterPro" id="IPR000014">
    <property type="entry name" value="PAS"/>
</dbReference>
<dbReference type="Gene3D" id="3.40.50.2300">
    <property type="match status" value="2"/>
</dbReference>
<evidence type="ECO:0000259" key="10">
    <source>
        <dbReference type="PROSITE" id="PS50109"/>
    </source>
</evidence>
<evidence type="ECO:0000313" key="13">
    <source>
        <dbReference type="Proteomes" id="UP001060164"/>
    </source>
</evidence>
<organism evidence="12 13">
    <name type="scientific">Ruminococcus gauvreauii</name>
    <dbReference type="NCBI Taxonomy" id="438033"/>
    <lineage>
        <taxon>Bacteria</taxon>
        <taxon>Bacillati</taxon>
        <taxon>Bacillota</taxon>
        <taxon>Clostridia</taxon>
        <taxon>Eubacteriales</taxon>
        <taxon>Oscillospiraceae</taxon>
        <taxon>Ruminococcus</taxon>
    </lineage>
</organism>
<proteinExistence type="predicted"/>
<comment type="function">
    <text evidence="7">May play the central regulatory role in sporulation. It may be an element of the effector pathway responsible for the activation of sporulation genes in response to nutritional stress. Spo0A may act in concert with spo0H (a sigma factor) to control the expression of some genes that are critical to the sporulation process.</text>
</comment>
<feature type="domain" description="Response regulatory" evidence="11">
    <location>
        <begin position="678"/>
        <end position="799"/>
    </location>
</feature>
<dbReference type="PANTHER" id="PTHR45339:SF3">
    <property type="entry name" value="HISTIDINE KINASE"/>
    <property type="match status" value="1"/>
</dbReference>
<dbReference type="SUPFAM" id="SSF52172">
    <property type="entry name" value="CheY-like"/>
    <property type="match status" value="2"/>
</dbReference>
<dbReference type="InterPro" id="IPR004358">
    <property type="entry name" value="Sig_transdc_His_kin-like_C"/>
</dbReference>
<dbReference type="SMART" id="SM00387">
    <property type="entry name" value="HATPase_c"/>
    <property type="match status" value="1"/>
</dbReference>
<reference evidence="12" key="1">
    <citation type="journal article" date="2022" name="Cell">
        <title>Design, construction, and in vivo augmentation of a complex gut microbiome.</title>
        <authorList>
            <person name="Cheng A.G."/>
            <person name="Ho P.Y."/>
            <person name="Aranda-Diaz A."/>
            <person name="Jain S."/>
            <person name="Yu F.B."/>
            <person name="Meng X."/>
            <person name="Wang M."/>
            <person name="Iakiviak M."/>
            <person name="Nagashima K."/>
            <person name="Zhao A."/>
            <person name="Murugkar P."/>
            <person name="Patil A."/>
            <person name="Atabakhsh K."/>
            <person name="Weakley A."/>
            <person name="Yan J."/>
            <person name="Brumbaugh A.R."/>
            <person name="Higginbottom S."/>
            <person name="Dimas A."/>
            <person name="Shiver A.L."/>
            <person name="Deutschbauer A."/>
            <person name="Neff N."/>
            <person name="Sonnenburg J.L."/>
            <person name="Huang K.C."/>
            <person name="Fischbach M.A."/>
        </authorList>
    </citation>
    <scope>NUCLEOTIDE SEQUENCE</scope>
    <source>
        <strain evidence="12">DSM 19829</strain>
    </source>
</reference>